<organism evidence="5 6">
    <name type="scientific">Paenibacillus tianjinensis</name>
    <dbReference type="NCBI Taxonomy" id="2810347"/>
    <lineage>
        <taxon>Bacteria</taxon>
        <taxon>Bacillati</taxon>
        <taxon>Bacillota</taxon>
        <taxon>Bacilli</taxon>
        <taxon>Bacillales</taxon>
        <taxon>Paenibacillaceae</taxon>
        <taxon>Paenibacillus</taxon>
    </lineage>
</organism>
<dbReference type="PANTHER" id="PTHR30349:SF41">
    <property type="entry name" value="INTEGRASE_RECOMBINASE PROTEIN MJ0367-RELATED"/>
    <property type="match status" value="1"/>
</dbReference>
<dbReference type="Pfam" id="PF00589">
    <property type="entry name" value="Phage_integrase"/>
    <property type="match status" value="1"/>
</dbReference>
<dbReference type="EMBL" id="CP070969">
    <property type="protein sequence ID" value="QSF47525.1"/>
    <property type="molecule type" value="Genomic_DNA"/>
</dbReference>
<dbReference type="InterPro" id="IPR002104">
    <property type="entry name" value="Integrase_catalytic"/>
</dbReference>
<dbReference type="Proteomes" id="UP000663452">
    <property type="component" value="Chromosome"/>
</dbReference>
<dbReference type="InterPro" id="IPR013762">
    <property type="entry name" value="Integrase-like_cat_sf"/>
</dbReference>
<dbReference type="InterPro" id="IPR050090">
    <property type="entry name" value="Tyrosine_recombinase_XerCD"/>
</dbReference>
<dbReference type="RefSeq" id="WP_206104902.1">
    <property type="nucleotide sequence ID" value="NZ_CP070969.1"/>
</dbReference>
<proteinExistence type="inferred from homology"/>
<sequence>MLKLLTFLSWHKNAPPRITSDLPWGFSNVYSKGCTSVRRLGIPYNTTRADYYLSFEKIPDIYKPLIKKYIQHRLFVQDSIKFSTARSEVNTLVPFLKFIVLKWPDWTELTKLNRYDMDEYLKSLKNTPIRGNKSTNYRGKEATDYYIWRMIGGLENFLYFIQRYEWTEAPELPIRKLIYQEDRPKLNPKKDEDYKPVSDTVWEQILSNLDKLNHQYATILLLLEATGKRLIDILNLKKDSIIHITGDYWIRFEKTNSRYEFPMVPISKELSDLINTYISKVEEYFPGEKNPDNLIFIRYEGKKGVGRQILQLSFLRNLDRFAEKANIKDEPGEIFHFTANGFKHRYGMKLMKAGLNMGQIHQLIANVTSEMPMVYARMIQKNG</sequence>
<evidence type="ECO:0000256" key="3">
    <source>
        <dbReference type="ARBA" id="ARBA00023172"/>
    </source>
</evidence>
<evidence type="ECO:0000256" key="1">
    <source>
        <dbReference type="ARBA" id="ARBA00008857"/>
    </source>
</evidence>
<dbReference type="PANTHER" id="PTHR30349">
    <property type="entry name" value="PHAGE INTEGRASE-RELATED"/>
    <property type="match status" value="1"/>
</dbReference>
<dbReference type="Gene3D" id="1.10.443.10">
    <property type="entry name" value="Intergrase catalytic core"/>
    <property type="match status" value="1"/>
</dbReference>
<keyword evidence="3" id="KW-0233">DNA recombination</keyword>
<keyword evidence="2" id="KW-0238">DNA-binding</keyword>
<dbReference type="PROSITE" id="PS51898">
    <property type="entry name" value="TYR_RECOMBINASE"/>
    <property type="match status" value="1"/>
</dbReference>
<evidence type="ECO:0000256" key="2">
    <source>
        <dbReference type="ARBA" id="ARBA00023125"/>
    </source>
</evidence>
<keyword evidence="6" id="KW-1185">Reference proteome</keyword>
<dbReference type="SUPFAM" id="SSF56349">
    <property type="entry name" value="DNA breaking-rejoining enzymes"/>
    <property type="match status" value="1"/>
</dbReference>
<comment type="similarity">
    <text evidence="1">Belongs to the 'phage' integrase family.</text>
</comment>
<reference evidence="5 6" key="1">
    <citation type="submission" date="2021-02" db="EMBL/GenBank/DDBJ databases">
        <title>Paenibacillus tianjinensis sp. nov.</title>
        <authorList>
            <person name="Liu H."/>
        </authorList>
    </citation>
    <scope>NUCLEOTIDE SEQUENCE [LARGE SCALE GENOMIC DNA]</scope>
    <source>
        <strain evidence="5 6">TB2019</strain>
    </source>
</reference>
<feature type="domain" description="Tyr recombinase" evidence="4">
    <location>
        <begin position="192"/>
        <end position="383"/>
    </location>
</feature>
<evidence type="ECO:0000313" key="5">
    <source>
        <dbReference type="EMBL" id="QSF47525.1"/>
    </source>
</evidence>
<protein>
    <submittedName>
        <fullName evidence="5">Tyrosine-type recombinase/integrase</fullName>
    </submittedName>
</protein>
<evidence type="ECO:0000259" key="4">
    <source>
        <dbReference type="PROSITE" id="PS51898"/>
    </source>
</evidence>
<accession>A0ABX7LHG6</accession>
<dbReference type="InterPro" id="IPR011010">
    <property type="entry name" value="DNA_brk_join_enz"/>
</dbReference>
<name>A0ABX7LHG6_9BACL</name>
<evidence type="ECO:0000313" key="6">
    <source>
        <dbReference type="Proteomes" id="UP000663452"/>
    </source>
</evidence>
<gene>
    <name evidence="5" type="ORF">JRJ22_13725</name>
</gene>